<gene>
    <name evidence="1" type="ORF">GOODEAATRI_013121</name>
</gene>
<accession>A0ABV0PXL8</accession>
<reference evidence="1 2" key="1">
    <citation type="submission" date="2021-06" db="EMBL/GenBank/DDBJ databases">
        <authorList>
            <person name="Palmer J.M."/>
        </authorList>
    </citation>
    <scope>NUCLEOTIDE SEQUENCE [LARGE SCALE GENOMIC DNA]</scope>
    <source>
        <strain evidence="1 2">GA_2019</strain>
        <tissue evidence="1">Muscle</tissue>
    </source>
</reference>
<dbReference type="EMBL" id="JAHRIO010090829">
    <property type="protein sequence ID" value="MEQ2188250.1"/>
    <property type="molecule type" value="Genomic_DNA"/>
</dbReference>
<proteinExistence type="predicted"/>
<name>A0ABV0PXL8_9TELE</name>
<dbReference type="Proteomes" id="UP001476798">
    <property type="component" value="Unassembled WGS sequence"/>
</dbReference>
<keyword evidence="2" id="KW-1185">Reference proteome</keyword>
<evidence type="ECO:0000313" key="1">
    <source>
        <dbReference type="EMBL" id="MEQ2188250.1"/>
    </source>
</evidence>
<protein>
    <submittedName>
        <fullName evidence="1">Uncharacterized protein</fullName>
    </submittedName>
</protein>
<evidence type="ECO:0000313" key="2">
    <source>
        <dbReference type="Proteomes" id="UP001476798"/>
    </source>
</evidence>
<sequence length="200" mass="21911">MTGVIGALGGVERQHVVAIEGKCRLSRSYGLEMIGFPIVYWGVLHDESSFYSKSTPIKKGLFIPLQDKPWMFAWCAHFHPLPLLTSNTVAFSGISTTCAACTYLYLRVPTHAVCVSYLSRARGFAFFMCTLVRVCAPAVGTCVSMVVSLNVDRVVLLCLCQEPHVCNACYMKKGGLWSPVPELVNSFALIPLPVSPQSPF</sequence>
<comment type="caution">
    <text evidence="1">The sequence shown here is derived from an EMBL/GenBank/DDBJ whole genome shotgun (WGS) entry which is preliminary data.</text>
</comment>
<organism evidence="1 2">
    <name type="scientific">Goodea atripinnis</name>
    <dbReference type="NCBI Taxonomy" id="208336"/>
    <lineage>
        <taxon>Eukaryota</taxon>
        <taxon>Metazoa</taxon>
        <taxon>Chordata</taxon>
        <taxon>Craniata</taxon>
        <taxon>Vertebrata</taxon>
        <taxon>Euteleostomi</taxon>
        <taxon>Actinopterygii</taxon>
        <taxon>Neopterygii</taxon>
        <taxon>Teleostei</taxon>
        <taxon>Neoteleostei</taxon>
        <taxon>Acanthomorphata</taxon>
        <taxon>Ovalentaria</taxon>
        <taxon>Atherinomorphae</taxon>
        <taxon>Cyprinodontiformes</taxon>
        <taxon>Goodeidae</taxon>
        <taxon>Goodea</taxon>
    </lineage>
</organism>